<feature type="active site" description="Proton acceptor" evidence="2">
    <location>
        <position position="298"/>
    </location>
</feature>
<feature type="domain" description="PNPLA" evidence="3">
    <location>
        <begin position="11"/>
        <end position="311"/>
    </location>
</feature>
<dbReference type="Pfam" id="PF01734">
    <property type="entry name" value="Patatin"/>
    <property type="match status" value="1"/>
</dbReference>
<evidence type="ECO:0000313" key="5">
    <source>
        <dbReference type="Proteomes" id="UP000474296"/>
    </source>
</evidence>
<keyword evidence="5" id="KW-1185">Reference proteome</keyword>
<comment type="caution">
    <text evidence="4">The sequence shown here is derived from an EMBL/GenBank/DDBJ whole genome shotgun (WGS) entry which is preliminary data.</text>
</comment>
<dbReference type="EMBL" id="JAABOQ010000007">
    <property type="protein sequence ID" value="NER18765.1"/>
    <property type="molecule type" value="Genomic_DNA"/>
</dbReference>
<proteinExistence type="predicted"/>
<dbReference type="AlphaFoldDB" id="A0A6M0CLE3"/>
<dbReference type="RefSeq" id="WP_164033450.1">
    <property type="nucleotide sequence ID" value="NZ_JAABOQ010000007.1"/>
</dbReference>
<evidence type="ECO:0000259" key="3">
    <source>
        <dbReference type="PROSITE" id="PS51635"/>
    </source>
</evidence>
<keyword evidence="2" id="KW-0378">Hydrolase</keyword>
<sequence length="576" mass="64398">MPDQPKFKLCITMAGAVSAGSYTGGVVDYLLETLDLWEKAKEKNRTLGKDHPDYDKSIPMHDVELDVISGASAGGITGTLTMLSLLDKNHQPYNENNPNGINNKFYESWVTMADNEAGDTLEKMLRNNDIKSEVRSLLNTDAIEEIADKALKVIKDRDDISFPNYISPELDLVLTTTNLRGVNFKVDFSGTNKSDNGTVITTHGGFFRYKIANGTLQSGIPSGSDELFYVVDPKSEKDIGALRDATLSTAAFPIGLKSREITIANEYIKRFPKYLFGDSEGITAEVVEGDTYTFNSIDGGLINNEPYGIGLKILRERMDEKDFDNGKYAVIMVDPFPNKDTDTSLKSGNGILDVAKGMFKSLRNQVMFNQDGILDALNLKNRTKFLIEPVRKVEQNGVWKLAKNVLASAPISGFAGFLSADLRKHDYQLGRYNCQAFLRYHFCVEKNAIASRLGVEAAPEAFKRFRFSDVPKDESGNMFFPIIPDMCVLENFSEQLDVANHGSDSKIKLLPFPSVRFDRFEKRYKKGIKKRLQKVSNGLIDNTLFSIANWLFLRGKMYKAVSNMIKKELKEGGLLK</sequence>
<feature type="short sequence motif" description="GXSXG" evidence="2">
    <location>
        <begin position="70"/>
        <end position="74"/>
    </location>
</feature>
<keyword evidence="1 2" id="KW-0443">Lipid metabolism</keyword>
<dbReference type="PROSITE" id="PS51635">
    <property type="entry name" value="PNPLA"/>
    <property type="match status" value="1"/>
</dbReference>
<dbReference type="Gene3D" id="3.40.1090.10">
    <property type="entry name" value="Cytosolic phospholipase A2 catalytic domain"/>
    <property type="match status" value="1"/>
</dbReference>
<protein>
    <recommendedName>
        <fullName evidence="3">PNPLA domain-containing protein</fullName>
    </recommendedName>
</protein>
<feature type="active site" description="Nucleophile" evidence="2">
    <location>
        <position position="72"/>
    </location>
</feature>
<accession>A0A6M0CLE3</accession>
<reference evidence="4 5" key="1">
    <citation type="submission" date="2020-01" db="EMBL/GenBank/DDBJ databases">
        <title>Spongiivirga citrea KCTC 32990T.</title>
        <authorList>
            <person name="Wang G."/>
        </authorList>
    </citation>
    <scope>NUCLEOTIDE SEQUENCE [LARGE SCALE GENOMIC DNA]</scope>
    <source>
        <strain evidence="4 5">KCTC 32990</strain>
    </source>
</reference>
<evidence type="ECO:0000256" key="1">
    <source>
        <dbReference type="ARBA" id="ARBA00023098"/>
    </source>
</evidence>
<dbReference type="Proteomes" id="UP000474296">
    <property type="component" value="Unassembled WGS sequence"/>
</dbReference>
<dbReference type="SUPFAM" id="SSF52151">
    <property type="entry name" value="FabD/lysophospholipase-like"/>
    <property type="match status" value="1"/>
</dbReference>
<feature type="short sequence motif" description="DGA/G" evidence="2">
    <location>
        <begin position="298"/>
        <end position="300"/>
    </location>
</feature>
<dbReference type="GO" id="GO:0016787">
    <property type="term" value="F:hydrolase activity"/>
    <property type="evidence" value="ECO:0007669"/>
    <property type="project" value="UniProtKB-UniRule"/>
</dbReference>
<name>A0A6M0CLE3_9FLAO</name>
<comment type="caution">
    <text evidence="2">Lacks conserved residue(s) required for the propagation of feature annotation.</text>
</comment>
<gene>
    <name evidence="4" type="ORF">GWK10_16220</name>
</gene>
<dbReference type="InterPro" id="IPR016035">
    <property type="entry name" value="Acyl_Trfase/lysoPLipase"/>
</dbReference>
<evidence type="ECO:0000256" key="2">
    <source>
        <dbReference type="PROSITE-ProRule" id="PRU01161"/>
    </source>
</evidence>
<dbReference type="InterPro" id="IPR002641">
    <property type="entry name" value="PNPLA_dom"/>
</dbReference>
<organism evidence="4 5">
    <name type="scientific">Spongiivirga citrea</name>
    <dbReference type="NCBI Taxonomy" id="1481457"/>
    <lineage>
        <taxon>Bacteria</taxon>
        <taxon>Pseudomonadati</taxon>
        <taxon>Bacteroidota</taxon>
        <taxon>Flavobacteriia</taxon>
        <taxon>Flavobacteriales</taxon>
        <taxon>Flavobacteriaceae</taxon>
        <taxon>Spongiivirga</taxon>
    </lineage>
</organism>
<dbReference type="GO" id="GO:0016042">
    <property type="term" value="P:lipid catabolic process"/>
    <property type="evidence" value="ECO:0007669"/>
    <property type="project" value="UniProtKB-UniRule"/>
</dbReference>
<keyword evidence="2" id="KW-0442">Lipid degradation</keyword>
<evidence type="ECO:0000313" key="4">
    <source>
        <dbReference type="EMBL" id="NER18765.1"/>
    </source>
</evidence>